<gene>
    <name evidence="2" type="ORF">KIH74_07805</name>
</gene>
<name>A0ABS5TCL5_9ACTN</name>
<reference evidence="2 3" key="1">
    <citation type="submission" date="2021-05" db="EMBL/GenBank/DDBJ databases">
        <title>Kineosporia and Streptomyces sp. nov. two new marine actinobacteria isolated from Coral.</title>
        <authorList>
            <person name="Buangrab K."/>
            <person name="Sutthacheep M."/>
            <person name="Yeemin T."/>
            <person name="Harunari E."/>
            <person name="Igarashi Y."/>
            <person name="Kanchanasin P."/>
            <person name="Tanasupawat S."/>
            <person name="Phongsopitanun W."/>
        </authorList>
    </citation>
    <scope>NUCLEOTIDE SEQUENCE [LARGE SCALE GENOMIC DNA]</scope>
    <source>
        <strain evidence="2 3">J2-2</strain>
    </source>
</reference>
<evidence type="ECO:0000259" key="1">
    <source>
        <dbReference type="Pfam" id="PF03466"/>
    </source>
</evidence>
<keyword evidence="3" id="KW-1185">Reference proteome</keyword>
<sequence length="83" mass="8891">MLLEADDASTVRDYVAAGLGIAILPADGSADPRIATVPIDDEGAVRQMGLTWYSGASLSATARDFAEHTRQLNRRYPGWADLV</sequence>
<protein>
    <recommendedName>
        <fullName evidence="1">LysR substrate-binding domain-containing protein</fullName>
    </recommendedName>
</protein>
<dbReference type="SUPFAM" id="SSF53850">
    <property type="entry name" value="Periplasmic binding protein-like II"/>
    <property type="match status" value="1"/>
</dbReference>
<accession>A0ABS5TCL5</accession>
<dbReference type="EMBL" id="JAHBAY010000003">
    <property type="protein sequence ID" value="MBT0768826.1"/>
    <property type="molecule type" value="Genomic_DNA"/>
</dbReference>
<comment type="caution">
    <text evidence="2">The sequence shown here is derived from an EMBL/GenBank/DDBJ whole genome shotgun (WGS) entry which is preliminary data.</text>
</comment>
<organism evidence="2 3">
    <name type="scientific">Kineosporia corallincola</name>
    <dbReference type="NCBI Taxonomy" id="2835133"/>
    <lineage>
        <taxon>Bacteria</taxon>
        <taxon>Bacillati</taxon>
        <taxon>Actinomycetota</taxon>
        <taxon>Actinomycetes</taxon>
        <taxon>Kineosporiales</taxon>
        <taxon>Kineosporiaceae</taxon>
        <taxon>Kineosporia</taxon>
    </lineage>
</organism>
<evidence type="ECO:0000313" key="3">
    <source>
        <dbReference type="Proteomes" id="UP001197247"/>
    </source>
</evidence>
<evidence type="ECO:0000313" key="2">
    <source>
        <dbReference type="EMBL" id="MBT0768826.1"/>
    </source>
</evidence>
<dbReference type="Proteomes" id="UP001197247">
    <property type="component" value="Unassembled WGS sequence"/>
</dbReference>
<dbReference type="Gene3D" id="3.40.190.10">
    <property type="entry name" value="Periplasmic binding protein-like II"/>
    <property type="match status" value="2"/>
</dbReference>
<dbReference type="Pfam" id="PF03466">
    <property type="entry name" value="LysR_substrate"/>
    <property type="match status" value="1"/>
</dbReference>
<dbReference type="InterPro" id="IPR005119">
    <property type="entry name" value="LysR_subst-bd"/>
</dbReference>
<feature type="domain" description="LysR substrate-binding" evidence="1">
    <location>
        <begin position="3"/>
        <end position="71"/>
    </location>
</feature>
<proteinExistence type="predicted"/>